<evidence type="ECO:0000313" key="1">
    <source>
        <dbReference type="EMBL" id="GIL37955.1"/>
    </source>
</evidence>
<proteinExistence type="predicted"/>
<dbReference type="NCBIfam" id="TIGR02017">
    <property type="entry name" value="hutG_amidohyd"/>
    <property type="match status" value="1"/>
</dbReference>
<evidence type="ECO:0000313" key="2">
    <source>
        <dbReference type="Proteomes" id="UP000681075"/>
    </source>
</evidence>
<dbReference type="RefSeq" id="WP_420240862.1">
    <property type="nucleotide sequence ID" value="NZ_BOPV01000001.1"/>
</dbReference>
<dbReference type="Gene3D" id="3.40.630.40">
    <property type="entry name" value="Zn-dependent exopeptidases"/>
    <property type="match status" value="1"/>
</dbReference>
<dbReference type="Proteomes" id="UP000681075">
    <property type="component" value="Unassembled WGS sequence"/>
</dbReference>
<dbReference type="AlphaFoldDB" id="A0A8S8X9E5"/>
<keyword evidence="2" id="KW-1185">Reference proteome</keyword>
<dbReference type="SUPFAM" id="SSF53187">
    <property type="entry name" value="Zn-dependent exopeptidases"/>
    <property type="match status" value="1"/>
</dbReference>
<comment type="caution">
    <text evidence="1">The sequence shown here is derived from an EMBL/GenBank/DDBJ whole genome shotgun (WGS) entry which is preliminary data.</text>
</comment>
<gene>
    <name evidence="1" type="primary">hutG</name>
    <name evidence="1" type="ORF">TMPK1_01920</name>
</gene>
<accession>A0A8S8X9E5</accession>
<protein>
    <submittedName>
        <fullName evidence="1">N-formylglutamate deformylase</fullName>
    </submittedName>
</protein>
<reference evidence="1" key="1">
    <citation type="submission" date="2021-02" db="EMBL/GenBank/DDBJ databases">
        <title>Genome sequence of Rhodospirillales sp. strain TMPK1 isolated from soil.</title>
        <authorList>
            <person name="Nakai R."/>
            <person name="Kusada H."/>
            <person name="Tamaki H."/>
        </authorList>
    </citation>
    <scope>NUCLEOTIDE SEQUENCE</scope>
    <source>
        <strain evidence="1">TMPK1</strain>
    </source>
</reference>
<dbReference type="InterPro" id="IPR010247">
    <property type="entry name" value="HutG_amidohyd"/>
</dbReference>
<dbReference type="InterPro" id="IPR007709">
    <property type="entry name" value="N-FG_amidohydro"/>
</dbReference>
<name>A0A8S8X9E5_9PROT</name>
<dbReference type="Pfam" id="PF05013">
    <property type="entry name" value="FGase"/>
    <property type="match status" value="1"/>
</dbReference>
<organism evidence="1 2">
    <name type="scientific">Roseiterribacter gracilis</name>
    <dbReference type="NCBI Taxonomy" id="2812848"/>
    <lineage>
        <taxon>Bacteria</taxon>
        <taxon>Pseudomonadati</taxon>
        <taxon>Pseudomonadota</taxon>
        <taxon>Alphaproteobacteria</taxon>
        <taxon>Rhodospirillales</taxon>
        <taxon>Roseiterribacteraceae</taxon>
        <taxon>Roseiterribacter</taxon>
    </lineage>
</organism>
<dbReference type="EMBL" id="BOPV01000001">
    <property type="protein sequence ID" value="GIL37955.1"/>
    <property type="molecule type" value="Genomic_DNA"/>
</dbReference>
<sequence>MNVVTVTERDAPLVISFPHVGTDIPSEIPVARILDDTDWDLPALYDFAAALNATTLVPRYSRLVVDLNRPPDDRPLYAGATTGLVPTECFDGRPLYTNKPHTSEIARRRDTYWRPYHDALRAQLDRLVALHGHVLLWDAHSIDNQIPRLFDGTLQDLSIGTFDGKSCSPQIRGAVAMAAVRHDEFSHIVDGRFKGGYITRHYGQPQNNVHAVQMELAKQTHLGDGTNWVDEKRAAKLRPVLREMIEAALAAL</sequence>